<gene>
    <name evidence="2" type="ORF">SINU_05835</name>
</gene>
<evidence type="ECO:0000313" key="3">
    <source>
        <dbReference type="Proteomes" id="UP000035553"/>
    </source>
</evidence>
<name>A0A0U1QPW3_9BACL</name>
<feature type="compositionally biased region" description="Basic and acidic residues" evidence="1">
    <location>
        <begin position="98"/>
        <end position="121"/>
    </location>
</feature>
<comment type="caution">
    <text evidence="2">The sequence shown here is derived from an EMBL/GenBank/DDBJ whole genome shotgun (WGS) entry which is preliminary data.</text>
</comment>
<keyword evidence="3" id="KW-1185">Reference proteome</keyword>
<protein>
    <submittedName>
        <fullName evidence="2">Uncharacterized protein</fullName>
    </submittedName>
</protein>
<dbReference type="Proteomes" id="UP000035553">
    <property type="component" value="Unassembled WGS sequence"/>
</dbReference>
<evidence type="ECO:0000313" key="2">
    <source>
        <dbReference type="EMBL" id="KLI02841.1"/>
    </source>
</evidence>
<dbReference type="EMBL" id="AFVQ02000070">
    <property type="protein sequence ID" value="KLI02841.1"/>
    <property type="molecule type" value="Genomic_DNA"/>
</dbReference>
<organism evidence="2 3">
    <name type="scientific">Sporolactobacillus inulinus CASD</name>
    <dbReference type="NCBI Taxonomy" id="1069536"/>
    <lineage>
        <taxon>Bacteria</taxon>
        <taxon>Bacillati</taxon>
        <taxon>Bacillota</taxon>
        <taxon>Bacilli</taxon>
        <taxon>Bacillales</taxon>
        <taxon>Sporolactobacillaceae</taxon>
        <taxon>Sporolactobacillus</taxon>
    </lineage>
</organism>
<dbReference type="AlphaFoldDB" id="A0A0U1QPW3"/>
<accession>A0A0U1QPW3</accession>
<reference evidence="2 3" key="1">
    <citation type="journal article" date="2011" name="J. Bacteriol.">
        <title>Draft genome sequence of Sporolactobacillus inulinus strain CASD, an efficient D-lactic acid-producing bacterium with high-concentration lactate tolerance capability.</title>
        <authorList>
            <person name="Yu B."/>
            <person name="Su F."/>
            <person name="Wang L."/>
            <person name="Xu K."/>
            <person name="Zhao B."/>
            <person name="Xu P."/>
        </authorList>
    </citation>
    <scope>NUCLEOTIDE SEQUENCE [LARGE SCALE GENOMIC DNA]</scope>
    <source>
        <strain evidence="2 3">CASD</strain>
    </source>
</reference>
<evidence type="ECO:0000256" key="1">
    <source>
        <dbReference type="SAM" id="MobiDB-lite"/>
    </source>
</evidence>
<proteinExistence type="predicted"/>
<feature type="region of interest" description="Disordered" evidence="1">
    <location>
        <begin position="1"/>
        <end position="121"/>
    </location>
</feature>
<dbReference type="OrthoDB" id="9993780at2"/>
<feature type="compositionally biased region" description="Polar residues" evidence="1">
    <location>
        <begin position="30"/>
        <end position="53"/>
    </location>
</feature>
<feature type="compositionally biased region" description="Pro residues" evidence="1">
    <location>
        <begin position="85"/>
        <end position="94"/>
    </location>
</feature>
<dbReference type="RefSeq" id="WP_010027345.1">
    <property type="nucleotide sequence ID" value="NZ_AFVQ02000070.1"/>
</dbReference>
<sequence length="145" mass="16318">MFSNEEHSAFPQDVSAYQPASAPRGWIDQTAPNSNQQAATIPSEQSNASSSPFLDTKGTANPYAENGFVWNGSSQDDASRQFQQPPRPPRPPFNPQQFDRRLDRLERSQARTDREIQNLDRRVRAIERRLGFPIPPIGGPGFPQR</sequence>